<name>A0A1S8AS18_9EURY</name>
<evidence type="ECO:0000313" key="2">
    <source>
        <dbReference type="Proteomes" id="UP000189370"/>
    </source>
</evidence>
<organism evidence="1 2">
    <name type="scientific">Natrinema saccharevitans</name>
    <dbReference type="NCBI Taxonomy" id="301967"/>
    <lineage>
        <taxon>Archaea</taxon>
        <taxon>Methanobacteriati</taxon>
        <taxon>Methanobacteriota</taxon>
        <taxon>Stenosarchaea group</taxon>
        <taxon>Halobacteria</taxon>
        <taxon>Halobacteriales</taxon>
        <taxon>Natrialbaceae</taxon>
        <taxon>Natrinema</taxon>
    </lineage>
</organism>
<dbReference type="STRING" id="301967.A6E15_18435"/>
<dbReference type="EMBL" id="LWLN01000002">
    <property type="protein sequence ID" value="OLZ39357.1"/>
    <property type="molecule type" value="Genomic_DNA"/>
</dbReference>
<sequence length="95" mass="11152">MLVHWEIQSRLLALRLLLVALFHRGELFAFAYDLNSIVHLLECRSRFVGSLEFGVLLLSLFDVDVRFLEVPKLFEGICPVLHYPITLWTITRVRR</sequence>
<keyword evidence="2" id="KW-1185">Reference proteome</keyword>
<comment type="caution">
    <text evidence="1">The sequence shown here is derived from an EMBL/GenBank/DDBJ whole genome shotgun (WGS) entry which is preliminary data.</text>
</comment>
<proteinExistence type="predicted"/>
<dbReference type="AlphaFoldDB" id="A0A1S8AS18"/>
<evidence type="ECO:0000313" key="1">
    <source>
        <dbReference type="EMBL" id="OLZ39357.1"/>
    </source>
</evidence>
<gene>
    <name evidence="1" type="ORF">A6E15_18435</name>
</gene>
<protein>
    <submittedName>
        <fullName evidence="1">Uncharacterized protein</fullName>
    </submittedName>
</protein>
<reference evidence="2" key="1">
    <citation type="submission" date="2016-04" db="EMBL/GenBank/DDBJ databases">
        <authorList>
            <person name="Chen S.-C."/>
            <person name="Lai M.-C."/>
        </authorList>
    </citation>
    <scope>NUCLEOTIDE SEQUENCE [LARGE SCALE GENOMIC DNA]</scope>
    <source>
        <strain evidence="2">AB14</strain>
    </source>
</reference>
<accession>A0A1S8AS18</accession>
<dbReference type="Proteomes" id="UP000189370">
    <property type="component" value="Unassembled WGS sequence"/>
</dbReference>